<evidence type="ECO:0000256" key="3">
    <source>
        <dbReference type="ARBA" id="ARBA00005220"/>
    </source>
</evidence>
<feature type="signal peptide" evidence="11">
    <location>
        <begin position="1"/>
        <end position="21"/>
    </location>
</feature>
<comment type="catalytic activity">
    <reaction evidence="1 11">
        <text>Eliminative cleavage of (1-&gt;4)-alpha-D-galacturonan to give oligosaccharides with 4-deoxy-alpha-D-galact-4-enuronosyl groups at their non-reducing ends.</text>
        <dbReference type="EC" id="4.2.2.2"/>
    </reaction>
</comment>
<evidence type="ECO:0000256" key="10">
    <source>
        <dbReference type="ARBA" id="ARBA00023239"/>
    </source>
</evidence>
<accession>A0AAN9JXM3</accession>
<proteinExistence type="inferred from homology"/>
<keyword evidence="6" id="KW-0964">Secreted</keyword>
<evidence type="ECO:0000256" key="8">
    <source>
        <dbReference type="ARBA" id="ARBA00022729"/>
    </source>
</evidence>
<feature type="chain" id="PRO_5042661802" description="Pectate lyase" evidence="11">
    <location>
        <begin position="22"/>
        <end position="318"/>
    </location>
</feature>
<protein>
    <recommendedName>
        <fullName evidence="5 11">Pectate lyase</fullName>
        <ecNumber evidence="5 11">4.2.2.2</ecNumber>
    </recommendedName>
</protein>
<evidence type="ECO:0000256" key="9">
    <source>
        <dbReference type="ARBA" id="ARBA00022837"/>
    </source>
</evidence>
<dbReference type="GO" id="GO:0030570">
    <property type="term" value="F:pectate lyase activity"/>
    <property type="evidence" value="ECO:0007669"/>
    <property type="project" value="UniProtKB-EC"/>
</dbReference>
<keyword evidence="6" id="KW-0134">Cell wall</keyword>
<evidence type="ECO:0000256" key="5">
    <source>
        <dbReference type="ARBA" id="ARBA00012272"/>
    </source>
</evidence>
<dbReference type="InterPro" id="IPR018082">
    <property type="entry name" value="AmbAllergen"/>
</dbReference>
<sequence length="318" mass="35535">MTFSFTFLFQFLLLAPTSIYASPFQDPESVVQEVQKSINVSRRNLGFLSCGTGNPIDDCWRCDPNWERNRKRLANCGIGFGRHAIGGKDGKVYMVTDPGDDPMNPKVGTLRHAVIQHEPLWIIFKHDMMIKLEMDLLVNSYKTIDGRGANVHLAEGPCIKIHHKTNIIIHGIHIHDCKRGGSGSDEGLGGRMPRCRFGYFHVVNNDYTHWQHYAIGGSSSPTIFSQGNRFLAPDDEEHKEVTKHFRSSESEWRKWNWRSEGDVMLNGAFFTPSGAGAGARAAYRYNKASSMAARPPMLVPSITAEAGALGCKKGYPCY</sequence>
<dbReference type="Gene3D" id="2.160.20.10">
    <property type="entry name" value="Single-stranded right-handed beta-helix, Pectin lyase-like"/>
    <property type="match status" value="2"/>
</dbReference>
<dbReference type="PRINTS" id="PR00807">
    <property type="entry name" value="AMBALLERGEN"/>
</dbReference>
<dbReference type="SUPFAM" id="SSF51126">
    <property type="entry name" value="Pectin lyase-like"/>
    <property type="match status" value="1"/>
</dbReference>
<dbReference type="AlphaFoldDB" id="A0AAN9JXM3"/>
<gene>
    <name evidence="13" type="ORF">VNO77_44120</name>
</gene>
<feature type="domain" description="Pectate lyase" evidence="12">
    <location>
        <begin position="127"/>
        <end position="236"/>
    </location>
</feature>
<evidence type="ECO:0000256" key="2">
    <source>
        <dbReference type="ARBA" id="ARBA00004191"/>
    </source>
</evidence>
<evidence type="ECO:0000256" key="1">
    <source>
        <dbReference type="ARBA" id="ARBA00000695"/>
    </source>
</evidence>
<name>A0AAN9JXM3_CANGL</name>
<reference evidence="13 14" key="1">
    <citation type="submission" date="2024-01" db="EMBL/GenBank/DDBJ databases">
        <title>The genomes of 5 underutilized Papilionoideae crops provide insights into root nodulation and disease resistanc.</title>
        <authorList>
            <person name="Jiang F."/>
        </authorList>
    </citation>
    <scope>NUCLEOTIDE SEQUENCE [LARGE SCALE GENOMIC DNA]</scope>
    <source>
        <strain evidence="13">LVBAO_FW01</strain>
        <tissue evidence="13">Leaves</tissue>
    </source>
</reference>
<dbReference type="EC" id="4.2.2.2" evidence="5 11"/>
<keyword evidence="10 11" id="KW-0456">Lyase</keyword>
<keyword evidence="7 11" id="KW-0479">Metal-binding</keyword>
<dbReference type="EMBL" id="JAYMYQ010000011">
    <property type="protein sequence ID" value="KAK7306194.1"/>
    <property type="molecule type" value="Genomic_DNA"/>
</dbReference>
<dbReference type="SMART" id="SM00656">
    <property type="entry name" value="Amb_all"/>
    <property type="match status" value="1"/>
</dbReference>
<dbReference type="GO" id="GO:0046872">
    <property type="term" value="F:metal ion binding"/>
    <property type="evidence" value="ECO:0007669"/>
    <property type="project" value="UniProtKB-KW"/>
</dbReference>
<evidence type="ECO:0000256" key="7">
    <source>
        <dbReference type="ARBA" id="ARBA00022723"/>
    </source>
</evidence>
<dbReference type="InterPro" id="IPR045032">
    <property type="entry name" value="PEL"/>
</dbReference>
<evidence type="ECO:0000259" key="12">
    <source>
        <dbReference type="SMART" id="SM00656"/>
    </source>
</evidence>
<comment type="cofactor">
    <cofactor evidence="11">
        <name>Ca(2+)</name>
        <dbReference type="ChEBI" id="CHEBI:29108"/>
    </cofactor>
    <text evidence="11">Binds 1 Ca(2+) ion. Required for its activity.</text>
</comment>
<dbReference type="Proteomes" id="UP001367508">
    <property type="component" value="Unassembled WGS sequence"/>
</dbReference>
<comment type="subcellular location">
    <subcellularLocation>
        <location evidence="2">Secreted</location>
        <location evidence="2">Cell wall</location>
    </subcellularLocation>
</comment>
<comment type="pathway">
    <text evidence="3 11">Glycan metabolism; pectin degradation; 2-dehydro-3-deoxy-D-gluconate from pectin: step 2/5.</text>
</comment>
<evidence type="ECO:0000256" key="4">
    <source>
        <dbReference type="ARBA" id="ARBA00010980"/>
    </source>
</evidence>
<organism evidence="13 14">
    <name type="scientific">Canavalia gladiata</name>
    <name type="common">Sword bean</name>
    <name type="synonym">Dolichos gladiatus</name>
    <dbReference type="NCBI Taxonomy" id="3824"/>
    <lineage>
        <taxon>Eukaryota</taxon>
        <taxon>Viridiplantae</taxon>
        <taxon>Streptophyta</taxon>
        <taxon>Embryophyta</taxon>
        <taxon>Tracheophyta</taxon>
        <taxon>Spermatophyta</taxon>
        <taxon>Magnoliopsida</taxon>
        <taxon>eudicotyledons</taxon>
        <taxon>Gunneridae</taxon>
        <taxon>Pentapetalae</taxon>
        <taxon>rosids</taxon>
        <taxon>fabids</taxon>
        <taxon>Fabales</taxon>
        <taxon>Fabaceae</taxon>
        <taxon>Papilionoideae</taxon>
        <taxon>50 kb inversion clade</taxon>
        <taxon>NPAAA clade</taxon>
        <taxon>indigoferoid/millettioid clade</taxon>
        <taxon>Phaseoleae</taxon>
        <taxon>Canavalia</taxon>
    </lineage>
</organism>
<dbReference type="PANTHER" id="PTHR31683:SF106">
    <property type="entry name" value="PECTATE LYASE"/>
    <property type="match status" value="1"/>
</dbReference>
<dbReference type="PANTHER" id="PTHR31683">
    <property type="entry name" value="PECTATE LYASE 18-RELATED"/>
    <property type="match status" value="1"/>
</dbReference>
<comment type="similarity">
    <text evidence="4 11">Belongs to the polysaccharide lyase 1 family.</text>
</comment>
<comment type="caution">
    <text evidence="13">The sequence shown here is derived from an EMBL/GenBank/DDBJ whole genome shotgun (WGS) entry which is preliminary data.</text>
</comment>
<evidence type="ECO:0000313" key="14">
    <source>
        <dbReference type="Proteomes" id="UP001367508"/>
    </source>
</evidence>
<evidence type="ECO:0000313" key="13">
    <source>
        <dbReference type="EMBL" id="KAK7306194.1"/>
    </source>
</evidence>
<dbReference type="InterPro" id="IPR011050">
    <property type="entry name" value="Pectin_lyase_fold/virulence"/>
</dbReference>
<dbReference type="InterPro" id="IPR002022">
    <property type="entry name" value="Pec_lyase"/>
</dbReference>
<evidence type="ECO:0000256" key="11">
    <source>
        <dbReference type="RuleBase" id="RU361123"/>
    </source>
</evidence>
<evidence type="ECO:0000256" key="6">
    <source>
        <dbReference type="ARBA" id="ARBA00022512"/>
    </source>
</evidence>
<keyword evidence="8 11" id="KW-0732">Signal</keyword>
<keyword evidence="14" id="KW-1185">Reference proteome</keyword>
<dbReference type="InterPro" id="IPR012334">
    <property type="entry name" value="Pectin_lyas_fold"/>
</dbReference>
<keyword evidence="9 11" id="KW-0106">Calcium</keyword>